<dbReference type="Proteomes" id="UP001292084">
    <property type="component" value="Unassembled WGS sequence"/>
</dbReference>
<proteinExistence type="inferred from homology"/>
<dbReference type="Pfam" id="PF13649">
    <property type="entry name" value="Methyltransf_25"/>
    <property type="match status" value="1"/>
</dbReference>
<dbReference type="SUPFAM" id="SSF53335">
    <property type="entry name" value="S-adenosyl-L-methionine-dependent methyltransferases"/>
    <property type="match status" value="1"/>
</dbReference>
<sequence length="248" mass="28315">MEWIKDFYTKQYEWMNINDEDMLKAEEKRLQHIEQFAGKSARTILELGGGKGYFAVAAAKKGYDVTVIELAENAAAYTQQLAKAYGVSENITVIQGDFYETAITGQFDAVCYWDGFGIGTDADQQRLLKRIREWLKPDGTAFIDIYTPWFWAKAAGQRMELGSGIKRAYDFDAYNCRMLDAWWEQDHEEEKVVQSLRCYSPADLLLLLNGLDLEVIHCESGGAMDYEAWKYHEKVSLGDAMGYLAVLK</sequence>
<evidence type="ECO:0000313" key="7">
    <source>
        <dbReference type="EMBL" id="MDZ5710709.1"/>
    </source>
</evidence>
<dbReference type="InterPro" id="IPR050723">
    <property type="entry name" value="CFA/CMAS"/>
</dbReference>
<keyword evidence="2 7" id="KW-0489">Methyltransferase</keyword>
<dbReference type="CDD" id="cd02440">
    <property type="entry name" value="AdoMet_MTases"/>
    <property type="match status" value="1"/>
</dbReference>
<keyword evidence="5" id="KW-0443">Lipid metabolism</keyword>
<organism evidence="7 8">
    <name type="scientific">Jeotgalibacillus haloalkalitolerans</name>
    <dbReference type="NCBI Taxonomy" id="3104292"/>
    <lineage>
        <taxon>Bacteria</taxon>
        <taxon>Bacillati</taxon>
        <taxon>Bacillota</taxon>
        <taxon>Bacilli</taxon>
        <taxon>Bacillales</taxon>
        <taxon>Caryophanaceae</taxon>
        <taxon>Jeotgalibacillus</taxon>
    </lineage>
</organism>
<evidence type="ECO:0000256" key="2">
    <source>
        <dbReference type="ARBA" id="ARBA00022603"/>
    </source>
</evidence>
<dbReference type="PANTHER" id="PTHR43667">
    <property type="entry name" value="CYCLOPROPANE-FATTY-ACYL-PHOSPHOLIPID SYNTHASE"/>
    <property type="match status" value="1"/>
</dbReference>
<protein>
    <submittedName>
        <fullName evidence="7">Class I SAM-dependent methyltransferase</fullName>
        <ecNumber evidence="7">2.1.-.-</ecNumber>
    </submittedName>
</protein>
<comment type="caution">
    <text evidence="7">The sequence shown here is derived from an EMBL/GenBank/DDBJ whole genome shotgun (WGS) entry which is preliminary data.</text>
</comment>
<dbReference type="GO" id="GO:0008168">
    <property type="term" value="F:methyltransferase activity"/>
    <property type="evidence" value="ECO:0007669"/>
    <property type="project" value="UniProtKB-KW"/>
</dbReference>
<comment type="similarity">
    <text evidence="1">Belongs to the CFA/CMAS family.</text>
</comment>
<gene>
    <name evidence="7" type="ORF">UFB30_00690</name>
</gene>
<evidence type="ECO:0000256" key="1">
    <source>
        <dbReference type="ARBA" id="ARBA00010815"/>
    </source>
</evidence>
<dbReference type="InterPro" id="IPR041698">
    <property type="entry name" value="Methyltransf_25"/>
</dbReference>
<evidence type="ECO:0000259" key="6">
    <source>
        <dbReference type="Pfam" id="PF13649"/>
    </source>
</evidence>
<name>A0ABU5KHI8_9BACL</name>
<keyword evidence="4" id="KW-0949">S-adenosyl-L-methionine</keyword>
<dbReference type="InterPro" id="IPR029063">
    <property type="entry name" value="SAM-dependent_MTases_sf"/>
</dbReference>
<keyword evidence="8" id="KW-1185">Reference proteome</keyword>
<dbReference type="RefSeq" id="WP_322419749.1">
    <property type="nucleotide sequence ID" value="NZ_JAXQNN010000001.1"/>
</dbReference>
<reference evidence="7 8" key="1">
    <citation type="submission" date="2023-12" db="EMBL/GenBank/DDBJ databases">
        <title>Jeotgalibacillus haloalkaliphilus sp. nov., a novel salt-tolerant bacteria, isolated from the estuary of the Fenhe River into the Yellow River.</title>
        <authorList>
            <person name="Li Y."/>
        </authorList>
    </citation>
    <scope>NUCLEOTIDE SEQUENCE [LARGE SCALE GENOMIC DNA]</scope>
    <source>
        <strain evidence="7 8">HH7-29</strain>
    </source>
</reference>
<accession>A0ABU5KHI8</accession>
<evidence type="ECO:0000313" key="8">
    <source>
        <dbReference type="Proteomes" id="UP001292084"/>
    </source>
</evidence>
<evidence type="ECO:0000256" key="5">
    <source>
        <dbReference type="ARBA" id="ARBA00023098"/>
    </source>
</evidence>
<keyword evidence="3 7" id="KW-0808">Transferase</keyword>
<dbReference type="EC" id="2.1.-.-" evidence="7"/>
<evidence type="ECO:0000256" key="3">
    <source>
        <dbReference type="ARBA" id="ARBA00022679"/>
    </source>
</evidence>
<evidence type="ECO:0000256" key="4">
    <source>
        <dbReference type="ARBA" id="ARBA00022691"/>
    </source>
</evidence>
<dbReference type="PANTHER" id="PTHR43667:SF1">
    <property type="entry name" value="CYCLOPROPANE-FATTY-ACYL-PHOSPHOLIPID SYNTHASE"/>
    <property type="match status" value="1"/>
</dbReference>
<feature type="domain" description="Methyltransferase" evidence="6">
    <location>
        <begin position="44"/>
        <end position="139"/>
    </location>
</feature>
<dbReference type="Gene3D" id="3.40.50.150">
    <property type="entry name" value="Vaccinia Virus protein VP39"/>
    <property type="match status" value="1"/>
</dbReference>
<dbReference type="GO" id="GO:0032259">
    <property type="term" value="P:methylation"/>
    <property type="evidence" value="ECO:0007669"/>
    <property type="project" value="UniProtKB-KW"/>
</dbReference>
<dbReference type="EMBL" id="JAXQNN010000001">
    <property type="protein sequence ID" value="MDZ5710709.1"/>
    <property type="molecule type" value="Genomic_DNA"/>
</dbReference>